<keyword evidence="11" id="KW-0503">Monooxygenase</keyword>
<comment type="similarity">
    <text evidence="4">Belongs to the cytochrome P450 family.</text>
</comment>
<name>A0A1B6HJ44_9HEMI</name>
<feature type="non-terminal residue" evidence="14">
    <location>
        <position position="142"/>
    </location>
</feature>
<keyword evidence="5" id="KW-0349">Heme</keyword>
<keyword evidence="10" id="KW-0408">Iron</keyword>
<keyword evidence="6" id="KW-0479">Metal-binding</keyword>
<evidence type="ECO:0000256" key="3">
    <source>
        <dbReference type="ARBA" id="ARBA00004406"/>
    </source>
</evidence>
<proteinExistence type="inferred from homology"/>
<comment type="subcellular location">
    <subcellularLocation>
        <location evidence="3">Endoplasmic reticulum membrane</location>
        <topology evidence="3">Peripheral membrane protein</topology>
    </subcellularLocation>
    <subcellularLocation>
        <location evidence="2">Microsome membrane</location>
        <topology evidence="2">Peripheral membrane protein</topology>
    </subcellularLocation>
</comment>
<keyword evidence="9" id="KW-0560">Oxidoreductase</keyword>
<sequence length="142" mass="16019">ILLDLGGEEEEETDNETDCSHLSGQNDPQSNSPSEKIQGLSEHCITSQMFIFMSFGLDLVSNIICFILFDLASNSAIQQRVHQEIDEVVKKYGHLNFTTLQKLNYLESVIQESLRIKSGFGYTTRVCQVPYNIPDSDLVVEK</sequence>
<dbReference type="InterPro" id="IPR050476">
    <property type="entry name" value="Insect_CytP450_Detox"/>
</dbReference>
<reference evidence="14" key="1">
    <citation type="submission" date="2015-11" db="EMBL/GenBank/DDBJ databases">
        <title>De novo transcriptome assembly of four potential Pierce s Disease insect vectors from Arizona vineyards.</title>
        <authorList>
            <person name="Tassone E.E."/>
        </authorList>
    </citation>
    <scope>NUCLEOTIDE SEQUENCE</scope>
</reference>
<evidence type="ECO:0000256" key="12">
    <source>
        <dbReference type="ARBA" id="ARBA00023136"/>
    </source>
</evidence>
<dbReference type="GO" id="GO:0004497">
    <property type="term" value="F:monooxygenase activity"/>
    <property type="evidence" value="ECO:0007669"/>
    <property type="project" value="UniProtKB-KW"/>
</dbReference>
<dbReference type="GO" id="GO:0016705">
    <property type="term" value="F:oxidoreductase activity, acting on paired donors, with incorporation or reduction of molecular oxygen"/>
    <property type="evidence" value="ECO:0007669"/>
    <property type="project" value="InterPro"/>
</dbReference>
<dbReference type="PANTHER" id="PTHR24292:SF54">
    <property type="entry name" value="CYP9F3-RELATED"/>
    <property type="match status" value="1"/>
</dbReference>
<feature type="non-terminal residue" evidence="14">
    <location>
        <position position="1"/>
    </location>
</feature>
<evidence type="ECO:0000256" key="1">
    <source>
        <dbReference type="ARBA" id="ARBA00001971"/>
    </source>
</evidence>
<gene>
    <name evidence="14" type="ORF">g.57826</name>
</gene>
<dbReference type="GO" id="GO:0005789">
    <property type="term" value="C:endoplasmic reticulum membrane"/>
    <property type="evidence" value="ECO:0007669"/>
    <property type="project" value="UniProtKB-SubCell"/>
</dbReference>
<keyword evidence="7" id="KW-0256">Endoplasmic reticulum</keyword>
<dbReference type="GO" id="GO:0020037">
    <property type="term" value="F:heme binding"/>
    <property type="evidence" value="ECO:0007669"/>
    <property type="project" value="InterPro"/>
</dbReference>
<evidence type="ECO:0008006" key="15">
    <source>
        <dbReference type="Google" id="ProtNLM"/>
    </source>
</evidence>
<evidence type="ECO:0000256" key="9">
    <source>
        <dbReference type="ARBA" id="ARBA00023002"/>
    </source>
</evidence>
<keyword evidence="8" id="KW-0492">Microsome</keyword>
<evidence type="ECO:0000256" key="7">
    <source>
        <dbReference type="ARBA" id="ARBA00022824"/>
    </source>
</evidence>
<evidence type="ECO:0000256" key="8">
    <source>
        <dbReference type="ARBA" id="ARBA00022848"/>
    </source>
</evidence>
<evidence type="ECO:0000256" key="4">
    <source>
        <dbReference type="ARBA" id="ARBA00010617"/>
    </source>
</evidence>
<keyword evidence="12" id="KW-0472">Membrane</keyword>
<feature type="region of interest" description="Disordered" evidence="13">
    <location>
        <begin position="1"/>
        <end position="37"/>
    </location>
</feature>
<protein>
    <recommendedName>
        <fullName evidence="15">Cytochrome P450</fullName>
    </recommendedName>
</protein>
<dbReference type="Gene3D" id="1.10.630.10">
    <property type="entry name" value="Cytochrome P450"/>
    <property type="match status" value="1"/>
</dbReference>
<evidence type="ECO:0000256" key="11">
    <source>
        <dbReference type="ARBA" id="ARBA00023033"/>
    </source>
</evidence>
<evidence type="ECO:0000313" key="14">
    <source>
        <dbReference type="EMBL" id="JAS74699.1"/>
    </source>
</evidence>
<evidence type="ECO:0000256" key="13">
    <source>
        <dbReference type="SAM" id="MobiDB-lite"/>
    </source>
</evidence>
<accession>A0A1B6HJ44</accession>
<dbReference type="EMBL" id="GECU01033007">
    <property type="protein sequence ID" value="JAS74699.1"/>
    <property type="molecule type" value="Transcribed_RNA"/>
</dbReference>
<dbReference type="InterPro" id="IPR036396">
    <property type="entry name" value="Cyt_P450_sf"/>
</dbReference>
<feature type="compositionally biased region" description="Acidic residues" evidence="13">
    <location>
        <begin position="1"/>
        <end position="17"/>
    </location>
</feature>
<organism evidence="14">
    <name type="scientific">Homalodisca liturata</name>
    <dbReference type="NCBI Taxonomy" id="320908"/>
    <lineage>
        <taxon>Eukaryota</taxon>
        <taxon>Metazoa</taxon>
        <taxon>Ecdysozoa</taxon>
        <taxon>Arthropoda</taxon>
        <taxon>Hexapoda</taxon>
        <taxon>Insecta</taxon>
        <taxon>Pterygota</taxon>
        <taxon>Neoptera</taxon>
        <taxon>Paraneoptera</taxon>
        <taxon>Hemiptera</taxon>
        <taxon>Auchenorrhyncha</taxon>
        <taxon>Membracoidea</taxon>
        <taxon>Cicadellidae</taxon>
        <taxon>Cicadellinae</taxon>
        <taxon>Proconiini</taxon>
        <taxon>Homalodisca</taxon>
    </lineage>
</organism>
<dbReference type="Pfam" id="PF00067">
    <property type="entry name" value="p450"/>
    <property type="match status" value="1"/>
</dbReference>
<feature type="compositionally biased region" description="Polar residues" evidence="13">
    <location>
        <begin position="20"/>
        <end position="35"/>
    </location>
</feature>
<dbReference type="InterPro" id="IPR001128">
    <property type="entry name" value="Cyt_P450"/>
</dbReference>
<evidence type="ECO:0000256" key="6">
    <source>
        <dbReference type="ARBA" id="ARBA00022723"/>
    </source>
</evidence>
<dbReference type="SUPFAM" id="SSF48264">
    <property type="entry name" value="Cytochrome P450"/>
    <property type="match status" value="1"/>
</dbReference>
<evidence type="ECO:0000256" key="5">
    <source>
        <dbReference type="ARBA" id="ARBA00022617"/>
    </source>
</evidence>
<comment type="cofactor">
    <cofactor evidence="1">
        <name>heme</name>
        <dbReference type="ChEBI" id="CHEBI:30413"/>
    </cofactor>
</comment>
<dbReference type="GO" id="GO:0005506">
    <property type="term" value="F:iron ion binding"/>
    <property type="evidence" value="ECO:0007669"/>
    <property type="project" value="InterPro"/>
</dbReference>
<dbReference type="PANTHER" id="PTHR24292">
    <property type="entry name" value="CYTOCHROME P450"/>
    <property type="match status" value="1"/>
</dbReference>
<evidence type="ECO:0000256" key="2">
    <source>
        <dbReference type="ARBA" id="ARBA00004174"/>
    </source>
</evidence>
<dbReference type="AlphaFoldDB" id="A0A1B6HJ44"/>
<evidence type="ECO:0000256" key="10">
    <source>
        <dbReference type="ARBA" id="ARBA00023004"/>
    </source>
</evidence>